<dbReference type="OrthoDB" id="641022at2"/>
<organism evidence="2 3">
    <name type="scientific">Fulvimonas soli</name>
    <dbReference type="NCBI Taxonomy" id="155197"/>
    <lineage>
        <taxon>Bacteria</taxon>
        <taxon>Pseudomonadati</taxon>
        <taxon>Pseudomonadota</taxon>
        <taxon>Gammaproteobacteria</taxon>
        <taxon>Lysobacterales</taxon>
        <taxon>Rhodanobacteraceae</taxon>
        <taxon>Fulvimonas</taxon>
    </lineage>
</organism>
<reference evidence="2 3" key="1">
    <citation type="submission" date="2018-05" db="EMBL/GenBank/DDBJ databases">
        <title>Genomic Encyclopedia of Type Strains, Phase IV (KMG-IV): sequencing the most valuable type-strain genomes for metagenomic binning, comparative biology and taxonomic classification.</title>
        <authorList>
            <person name="Goeker M."/>
        </authorList>
    </citation>
    <scope>NUCLEOTIDE SEQUENCE [LARGE SCALE GENOMIC DNA]</scope>
    <source>
        <strain evidence="2 3">DSM 14263</strain>
    </source>
</reference>
<protein>
    <submittedName>
        <fullName evidence="2">Virulence protein VirJ</fullName>
    </submittedName>
</protein>
<feature type="domain" description="Bacterial virulence" evidence="1">
    <location>
        <begin position="52"/>
        <end position="257"/>
    </location>
</feature>
<dbReference type="Gene3D" id="3.40.50.1820">
    <property type="entry name" value="alpha/beta hydrolase"/>
    <property type="match status" value="1"/>
</dbReference>
<comment type="caution">
    <text evidence="2">The sequence shown here is derived from an EMBL/GenBank/DDBJ whole genome shotgun (WGS) entry which is preliminary data.</text>
</comment>
<dbReference type="SUPFAM" id="SSF53474">
    <property type="entry name" value="alpha/beta-Hydrolases"/>
    <property type="match status" value="1"/>
</dbReference>
<dbReference type="Proteomes" id="UP000245812">
    <property type="component" value="Unassembled WGS sequence"/>
</dbReference>
<dbReference type="AlphaFoldDB" id="A0A316HV99"/>
<dbReference type="Pfam" id="PF06057">
    <property type="entry name" value="VirJ"/>
    <property type="match status" value="1"/>
</dbReference>
<dbReference type="RefSeq" id="WP_109724374.1">
    <property type="nucleotide sequence ID" value="NZ_MSZV01000037.1"/>
</dbReference>
<dbReference type="InterPro" id="IPR029058">
    <property type="entry name" value="AB_hydrolase_fold"/>
</dbReference>
<keyword evidence="3" id="KW-1185">Reference proteome</keyword>
<gene>
    <name evidence="2" type="ORF">C7456_11122</name>
</gene>
<accession>A0A316HV99</accession>
<evidence type="ECO:0000259" key="1">
    <source>
        <dbReference type="Pfam" id="PF06057"/>
    </source>
</evidence>
<dbReference type="InterPro" id="IPR010333">
    <property type="entry name" value="VirJ"/>
</dbReference>
<sequence>MRRWPRRIALVLALLAVAGVLAWRPWSHPTLAEASVVLPAPAGVTPLAGRGDVLAVVFSGDGGWRDLDKQLGEQLNARGIPVVGVSMLEYYWHGGSAGRTARELDALLDAQLAALHKRRLWFVGFSFGADVLPTVIGHLRHEHRARIAQLVLLSPTQDLNFEIELEGYMQQRLGWLQSMLKSIQERLKPVPHYPALPPLLALGAHPPVECYYGTDEADDTICTDPRLPPWVRVHAMAGDHHMGGDYGRLAQAMIAGLPAAEPVPR</sequence>
<name>A0A316HV99_9GAMM</name>
<proteinExistence type="predicted"/>
<dbReference type="EMBL" id="QGHC01000011">
    <property type="protein sequence ID" value="PWK84344.1"/>
    <property type="molecule type" value="Genomic_DNA"/>
</dbReference>
<evidence type="ECO:0000313" key="3">
    <source>
        <dbReference type="Proteomes" id="UP000245812"/>
    </source>
</evidence>
<evidence type="ECO:0000313" key="2">
    <source>
        <dbReference type="EMBL" id="PWK84344.1"/>
    </source>
</evidence>